<dbReference type="Pfam" id="PF00582">
    <property type="entry name" value="Usp"/>
    <property type="match status" value="1"/>
</dbReference>
<dbReference type="SUPFAM" id="SSF52402">
    <property type="entry name" value="Adenine nucleotide alpha hydrolases-like"/>
    <property type="match status" value="2"/>
</dbReference>
<dbReference type="InterPro" id="IPR006015">
    <property type="entry name" value="Universal_stress_UspA"/>
</dbReference>
<comment type="similarity">
    <text evidence="1">Belongs to the universal stress protein A family.</text>
</comment>
<dbReference type="AlphaFoldDB" id="A0A396EX32"/>
<dbReference type="Gene3D" id="3.40.50.12370">
    <property type="match status" value="1"/>
</dbReference>
<dbReference type="Proteomes" id="UP000260759">
    <property type="component" value="Unassembled WGS sequence"/>
</dbReference>
<protein>
    <submittedName>
        <fullName evidence="3">Universal stress protein</fullName>
    </submittedName>
</protein>
<reference evidence="5 6" key="1">
    <citation type="submission" date="2018-08" db="EMBL/GenBank/DDBJ databases">
        <title>A genome reference for cultivated species of the human gut microbiota.</title>
        <authorList>
            <person name="Zou Y."/>
            <person name="Xue W."/>
            <person name="Luo G."/>
        </authorList>
    </citation>
    <scope>NUCLEOTIDE SEQUENCE [LARGE SCALE GENOMIC DNA]</scope>
    <source>
        <strain evidence="4 6">AF28-11</strain>
        <strain evidence="3 5">OM03-4</strain>
    </source>
</reference>
<accession>A0A396EX32</accession>
<evidence type="ECO:0000259" key="2">
    <source>
        <dbReference type="Pfam" id="PF00582"/>
    </source>
</evidence>
<sequence length="377" mass="43070">MEDKLVTLAILTYAKAQILKNVLENEGIETYIHNVNQIQPVVSSGVRVRIKESDLPHALKITESSAWLSEEVVGGKSPKLEKISNKVLIPVDFSNYSLKACEFGFNFAQNIGAEVVLLHVYFTPIYATSLPYGDVFNYQLSDEENVRSILQKVHADLNELSDKVKEKVASGEFPDIKYTCVLREGIPEEEVLRYTKEYRPRIIIMGTRGRNQKDIDLIGSVTAEVIERSRVPVLAIPENTPFKQFSEAKRIAFITNFDQRDLIAFDSLINNLKSFKFSVSLIHLSDVQNTWNEIKLAGIKEYFQKQYPQLEIHYDVVKNDNLLSSLDSYIKSNHIDIMTLTSYKRNIFSRLFNPGIARKMIFHSDTPLLVIYGRPNT</sequence>
<dbReference type="EMBL" id="QRTH01000005">
    <property type="protein sequence ID" value="RGQ50964.1"/>
    <property type="molecule type" value="Genomic_DNA"/>
</dbReference>
<dbReference type="InterPro" id="IPR006016">
    <property type="entry name" value="UspA"/>
</dbReference>
<evidence type="ECO:0000256" key="1">
    <source>
        <dbReference type="ARBA" id="ARBA00008791"/>
    </source>
</evidence>
<gene>
    <name evidence="4" type="ORF">DWY92_11885</name>
    <name evidence="3" type="ORF">DXB37_20955</name>
</gene>
<comment type="caution">
    <text evidence="3">The sequence shown here is derived from an EMBL/GenBank/DDBJ whole genome shotgun (WGS) entry which is preliminary data.</text>
</comment>
<organism evidence="3 5">
    <name type="scientific">Bacteroides uniformis</name>
    <dbReference type="NCBI Taxonomy" id="820"/>
    <lineage>
        <taxon>Bacteria</taxon>
        <taxon>Pseudomonadati</taxon>
        <taxon>Bacteroidota</taxon>
        <taxon>Bacteroidia</taxon>
        <taxon>Bacteroidales</taxon>
        <taxon>Bacteroidaceae</taxon>
        <taxon>Bacteroides</taxon>
    </lineage>
</organism>
<evidence type="ECO:0000313" key="5">
    <source>
        <dbReference type="Proteomes" id="UP000260759"/>
    </source>
</evidence>
<dbReference type="PRINTS" id="PR01438">
    <property type="entry name" value="UNVRSLSTRESS"/>
</dbReference>
<dbReference type="PANTHER" id="PTHR46268">
    <property type="entry name" value="STRESS RESPONSE PROTEIN NHAX"/>
    <property type="match status" value="1"/>
</dbReference>
<dbReference type="RefSeq" id="WP_117601673.1">
    <property type="nucleotide sequence ID" value="NZ_BAABZM010000001.1"/>
</dbReference>
<dbReference type="CDD" id="cd00293">
    <property type="entry name" value="USP-like"/>
    <property type="match status" value="1"/>
</dbReference>
<dbReference type="PANTHER" id="PTHR46268:SF6">
    <property type="entry name" value="UNIVERSAL STRESS PROTEIN UP12"/>
    <property type="match status" value="1"/>
</dbReference>
<evidence type="ECO:0000313" key="6">
    <source>
        <dbReference type="Proteomes" id="UP000283680"/>
    </source>
</evidence>
<feature type="domain" description="UspA" evidence="2">
    <location>
        <begin position="85"/>
        <end position="237"/>
    </location>
</feature>
<evidence type="ECO:0000313" key="4">
    <source>
        <dbReference type="EMBL" id="RGQ50964.1"/>
    </source>
</evidence>
<dbReference type="EMBL" id="QSVA01000034">
    <property type="protein sequence ID" value="RGN88114.1"/>
    <property type="molecule type" value="Genomic_DNA"/>
</dbReference>
<dbReference type="Proteomes" id="UP000283680">
    <property type="component" value="Unassembled WGS sequence"/>
</dbReference>
<evidence type="ECO:0000313" key="3">
    <source>
        <dbReference type="EMBL" id="RGN88114.1"/>
    </source>
</evidence>
<proteinExistence type="inferred from homology"/>
<name>A0A396EX32_BACUN</name>